<proteinExistence type="predicted"/>
<feature type="domain" description="Cartilage intermediate layer protein 1/2 beta-sandwich" evidence="2">
    <location>
        <begin position="15"/>
        <end position="88"/>
    </location>
</feature>
<evidence type="ECO:0000313" key="4">
    <source>
        <dbReference type="Proteomes" id="UP001152795"/>
    </source>
</evidence>
<sequence>MTRVTKCGCGDCIARQTVVKGVARGGPNNIPFKYGYIYQGEKYLTRTGRKGEFSFKIPGDLSRLVVTFKDKRGYNNFQDLTKVIPLVPGRETYVEARMKLRPEPITVNAKEGFEIPLGNSRSLGRQNSGQAVGNTDSEKESSPAVALSLPPQSLITENGTVYNGEAKVEVSFLDPRNATEVEEADGDFTTVNEDGVQEQLETFGVIKMDFSDVNGKRLQPNTAIDVLFDLDEYNITEKEAENVQLWYMDEKTGRWRIMDSSLKQHETRRSKRSGRRFYFSKIDPKLYNKLLNLDQLTETCLFKVKVADVDVEDLKAVEVTVLATQGSLNRYSLYNVQTNIPKCIQTFCTEDHAIIRATVNGEYLVPKETGISKDVKSKHVIEYYRSAEVADRFSNRITIDKLTRPLSAQPSPFYDDINSCESSPEDYSFSFEIPKRKEVVEDLVENLGDNWYDDPELAKICYVKIAVDNIDRCPNKTASFVVETVLRDDEIRAGYVIITLNFNKSAACAEYKCPISDDHGVKVNVLPITAGRFTEYHKETQDFVDEMTSTISEVFSFKPIFDLRKPSIGIIQSENEVFIADDKKGKREDCTKERIKSGIRFMCNDFPFWP</sequence>
<dbReference type="Pfam" id="PF23591">
    <property type="entry name" value="CILP"/>
    <property type="match status" value="1"/>
</dbReference>
<feature type="region of interest" description="Disordered" evidence="1">
    <location>
        <begin position="117"/>
        <end position="146"/>
    </location>
</feature>
<evidence type="ECO:0000256" key="1">
    <source>
        <dbReference type="SAM" id="MobiDB-lite"/>
    </source>
</evidence>
<reference evidence="3" key="1">
    <citation type="submission" date="2020-04" db="EMBL/GenBank/DDBJ databases">
        <authorList>
            <person name="Alioto T."/>
            <person name="Alioto T."/>
            <person name="Gomez Garrido J."/>
        </authorList>
    </citation>
    <scope>NUCLEOTIDE SEQUENCE</scope>
    <source>
        <strain evidence="3">A484AB</strain>
    </source>
</reference>
<keyword evidence="4" id="KW-1185">Reference proteome</keyword>
<gene>
    <name evidence="3" type="ORF">PACLA_8A000885</name>
</gene>
<name>A0A6S7K5H5_PARCT</name>
<dbReference type="EMBL" id="CACRXK020012296">
    <property type="protein sequence ID" value="CAB4023061.1"/>
    <property type="molecule type" value="Genomic_DNA"/>
</dbReference>
<evidence type="ECO:0000313" key="3">
    <source>
        <dbReference type="EMBL" id="CAB4023061.1"/>
    </source>
</evidence>
<dbReference type="OrthoDB" id="9980629at2759"/>
<accession>A0A6S7K5H5</accession>
<feature type="compositionally biased region" description="Polar residues" evidence="1">
    <location>
        <begin position="119"/>
        <end position="135"/>
    </location>
</feature>
<dbReference type="AlphaFoldDB" id="A0A6S7K5H5"/>
<organism evidence="3 4">
    <name type="scientific">Paramuricea clavata</name>
    <name type="common">Red gorgonian</name>
    <name type="synonym">Violescent sea-whip</name>
    <dbReference type="NCBI Taxonomy" id="317549"/>
    <lineage>
        <taxon>Eukaryota</taxon>
        <taxon>Metazoa</taxon>
        <taxon>Cnidaria</taxon>
        <taxon>Anthozoa</taxon>
        <taxon>Octocorallia</taxon>
        <taxon>Malacalcyonacea</taxon>
        <taxon>Plexauridae</taxon>
        <taxon>Paramuricea</taxon>
    </lineage>
</organism>
<comment type="caution">
    <text evidence="3">The sequence shown here is derived from an EMBL/GenBank/DDBJ whole genome shotgun (WGS) entry which is preliminary data.</text>
</comment>
<dbReference type="InterPro" id="IPR056256">
    <property type="entry name" value="CILP-1/2_b-sand_dom2"/>
</dbReference>
<protein>
    <recommendedName>
        <fullName evidence="2">Cartilage intermediate layer protein 1/2 beta-sandwich domain-containing protein</fullName>
    </recommendedName>
</protein>
<dbReference type="InterPro" id="IPR039675">
    <property type="entry name" value="CILP1/CILP2"/>
</dbReference>
<dbReference type="PANTHER" id="PTHR15031:SF6">
    <property type="entry name" value="CARTILAGE INTERMEDIATE LAYER PROTEIN 1-LIKE ISOFORM X1"/>
    <property type="match status" value="1"/>
</dbReference>
<evidence type="ECO:0000259" key="2">
    <source>
        <dbReference type="Pfam" id="PF23591"/>
    </source>
</evidence>
<dbReference type="Proteomes" id="UP001152795">
    <property type="component" value="Unassembled WGS sequence"/>
</dbReference>
<dbReference type="PANTHER" id="PTHR15031">
    <property type="entry name" value="CARTILAGE INTERMEDIATE LAYER PROTEIN CLIP"/>
    <property type="match status" value="1"/>
</dbReference>